<name>A0A3P6TTK5_DIBLA</name>
<evidence type="ECO:0000313" key="2">
    <source>
        <dbReference type="EMBL" id="VDK69344.1"/>
    </source>
</evidence>
<keyword evidence="3" id="KW-1185">Reference proteome</keyword>
<dbReference type="EMBL" id="UYRU01041738">
    <property type="protein sequence ID" value="VDK69344.1"/>
    <property type="molecule type" value="Genomic_DNA"/>
</dbReference>
<sequence length="139" mass="15600">MRTRRCLLFIEPARILEGPQDTKTICGEDIVLFCKASGNPDPKVAFQRNGIEIGESSEVQGLVVRPVGPNALTLRMKVQMINDGDVITCQVHNHFGMDSAKATITVYDANEREFANSSYSFRQRNVIRSIVFCMRFDSV</sequence>
<organism evidence="2 3">
    <name type="scientific">Dibothriocephalus latus</name>
    <name type="common">Fish tapeworm</name>
    <name type="synonym">Diphyllobothrium latum</name>
    <dbReference type="NCBI Taxonomy" id="60516"/>
    <lineage>
        <taxon>Eukaryota</taxon>
        <taxon>Metazoa</taxon>
        <taxon>Spiralia</taxon>
        <taxon>Lophotrochozoa</taxon>
        <taxon>Platyhelminthes</taxon>
        <taxon>Cestoda</taxon>
        <taxon>Eucestoda</taxon>
        <taxon>Diphyllobothriidea</taxon>
        <taxon>Diphyllobothriidae</taxon>
        <taxon>Dibothriocephalus</taxon>
    </lineage>
</organism>
<dbReference type="InterPro" id="IPR007110">
    <property type="entry name" value="Ig-like_dom"/>
</dbReference>
<dbReference type="InterPro" id="IPR013098">
    <property type="entry name" value="Ig_I-set"/>
</dbReference>
<dbReference type="Proteomes" id="UP000281553">
    <property type="component" value="Unassembled WGS sequence"/>
</dbReference>
<dbReference type="OrthoDB" id="114660at2759"/>
<accession>A0A3P6TTK5</accession>
<dbReference type="PROSITE" id="PS50835">
    <property type="entry name" value="IG_LIKE"/>
    <property type="match status" value="1"/>
</dbReference>
<evidence type="ECO:0000259" key="1">
    <source>
        <dbReference type="PROSITE" id="PS50835"/>
    </source>
</evidence>
<reference evidence="2 3" key="1">
    <citation type="submission" date="2018-11" db="EMBL/GenBank/DDBJ databases">
        <authorList>
            <consortium name="Pathogen Informatics"/>
        </authorList>
    </citation>
    <scope>NUCLEOTIDE SEQUENCE [LARGE SCALE GENOMIC DNA]</scope>
</reference>
<gene>
    <name evidence="2" type="ORF">DILT_LOCUS2146</name>
</gene>
<feature type="domain" description="Ig-like" evidence="1">
    <location>
        <begin position="12"/>
        <end position="105"/>
    </location>
</feature>
<dbReference type="Gene3D" id="2.60.40.10">
    <property type="entry name" value="Immunoglobulins"/>
    <property type="match status" value="1"/>
</dbReference>
<dbReference type="InterPro" id="IPR036179">
    <property type="entry name" value="Ig-like_dom_sf"/>
</dbReference>
<dbReference type="InterPro" id="IPR013783">
    <property type="entry name" value="Ig-like_fold"/>
</dbReference>
<dbReference type="Pfam" id="PF07679">
    <property type="entry name" value="I-set"/>
    <property type="match status" value="1"/>
</dbReference>
<evidence type="ECO:0000313" key="3">
    <source>
        <dbReference type="Proteomes" id="UP000281553"/>
    </source>
</evidence>
<dbReference type="AlphaFoldDB" id="A0A3P6TTK5"/>
<proteinExistence type="predicted"/>
<dbReference type="SUPFAM" id="SSF48726">
    <property type="entry name" value="Immunoglobulin"/>
    <property type="match status" value="1"/>
</dbReference>
<protein>
    <recommendedName>
        <fullName evidence="1">Ig-like domain-containing protein</fullName>
    </recommendedName>
</protein>